<dbReference type="Proteomes" id="UP000050454">
    <property type="component" value="Unassembled WGS sequence"/>
</dbReference>
<proteinExistence type="predicted"/>
<dbReference type="SUPFAM" id="SSF109854">
    <property type="entry name" value="DinB/YfiT-like putative metalloenzymes"/>
    <property type="match status" value="1"/>
</dbReference>
<dbReference type="STRING" id="1605367.AFM12_13700"/>
<evidence type="ECO:0000313" key="3">
    <source>
        <dbReference type="Proteomes" id="UP000050454"/>
    </source>
</evidence>
<dbReference type="AlphaFoldDB" id="A0A0P7BAU7"/>
<dbReference type="RefSeq" id="WP_055149187.1">
    <property type="nucleotide sequence ID" value="NZ_JXSZ01000010.1"/>
</dbReference>
<name>A0A0P7BAU7_9BACT</name>
<gene>
    <name evidence="2" type="ORF">AFM12_13700</name>
</gene>
<dbReference type="EMBL" id="LGTQ01000010">
    <property type="protein sequence ID" value="KPM47552.1"/>
    <property type="molecule type" value="Genomic_DNA"/>
</dbReference>
<keyword evidence="2" id="KW-0378">Hydrolase</keyword>
<reference evidence="2 3" key="1">
    <citation type="submission" date="2015-07" db="EMBL/GenBank/DDBJ databases">
        <title>The draft genome sequence of Leadbetterella sp. JN14-9.</title>
        <authorList>
            <person name="Liu Y."/>
            <person name="Du J."/>
            <person name="Shao Z."/>
        </authorList>
    </citation>
    <scope>NUCLEOTIDE SEQUENCE [LARGE SCALE GENOMIC DNA]</scope>
    <source>
        <strain evidence="2 3">JN14-9</strain>
    </source>
</reference>
<organism evidence="2 3">
    <name type="scientific">Jiulongibacter sediminis</name>
    <dbReference type="NCBI Taxonomy" id="1605367"/>
    <lineage>
        <taxon>Bacteria</taxon>
        <taxon>Pseudomonadati</taxon>
        <taxon>Bacteroidota</taxon>
        <taxon>Cytophagia</taxon>
        <taxon>Cytophagales</taxon>
        <taxon>Leadbetterellaceae</taxon>
        <taxon>Jiulongibacter</taxon>
    </lineage>
</organism>
<sequence length="172" mass="19463">MTSDKLSEVWLRGPLPEVPELLQPAAHSLLQTVEELKEILVDFPDDLMIREVAGRATVAFHVRHMTGVLDRMMTYSKGLPLSEEQIDFLKGEKKVEPLPDTENLIVQFEDKVKEAFLYFKSLEGSDLTEQRTVGRKHLPSTVIGLLFHAAEHAQRHLGQLLVTVSVLRAQLK</sequence>
<feature type="domain" description="DinB-like" evidence="1">
    <location>
        <begin position="31"/>
        <end position="160"/>
    </location>
</feature>
<dbReference type="Pfam" id="PF12867">
    <property type="entry name" value="DinB_2"/>
    <property type="match status" value="1"/>
</dbReference>
<protein>
    <submittedName>
        <fullName evidence="2">Metal-dependent hydrolase</fullName>
    </submittedName>
</protein>
<dbReference type="PATRIC" id="fig|1605367.3.peg.136"/>
<keyword evidence="3" id="KW-1185">Reference proteome</keyword>
<dbReference type="Gene3D" id="1.20.120.450">
    <property type="entry name" value="dinb family like domain"/>
    <property type="match status" value="1"/>
</dbReference>
<accession>A0A0P7BAU7</accession>
<dbReference type="OrthoDB" id="1439983at2"/>
<dbReference type="GO" id="GO:0016787">
    <property type="term" value="F:hydrolase activity"/>
    <property type="evidence" value="ECO:0007669"/>
    <property type="project" value="UniProtKB-KW"/>
</dbReference>
<evidence type="ECO:0000313" key="2">
    <source>
        <dbReference type="EMBL" id="KPM47552.1"/>
    </source>
</evidence>
<evidence type="ECO:0000259" key="1">
    <source>
        <dbReference type="Pfam" id="PF12867"/>
    </source>
</evidence>
<comment type="caution">
    <text evidence="2">The sequence shown here is derived from an EMBL/GenBank/DDBJ whole genome shotgun (WGS) entry which is preliminary data.</text>
</comment>
<dbReference type="InterPro" id="IPR034660">
    <property type="entry name" value="DinB/YfiT-like"/>
</dbReference>
<dbReference type="InterPro" id="IPR024775">
    <property type="entry name" value="DinB-like"/>
</dbReference>